<feature type="domain" description="ABC transmembrane type-1" evidence="10">
    <location>
        <begin position="90"/>
        <end position="279"/>
    </location>
</feature>
<protein>
    <submittedName>
        <fullName evidence="11">ABC transporter permease subunit</fullName>
    </submittedName>
</protein>
<reference evidence="11 12" key="1">
    <citation type="submission" date="2020-01" db="EMBL/GenBank/DDBJ databases">
        <title>Ponticoccus aerotolerans gen. nov., sp. nov., an anaerobic bacterium and proposal of Ponticoccusceae fam. nov., Ponticoccusles ord. nov. and Ponticoccuse classis nov. in the phylum Kiritimatiellaeota.</title>
        <authorList>
            <person name="Zhou L.Y."/>
            <person name="Du Z.J."/>
        </authorList>
    </citation>
    <scope>NUCLEOTIDE SEQUENCE [LARGE SCALE GENOMIC DNA]</scope>
    <source>
        <strain evidence="11 12">S-5007</strain>
    </source>
</reference>
<dbReference type="EMBL" id="CP047593">
    <property type="protein sequence ID" value="QHI68881.1"/>
    <property type="molecule type" value="Genomic_DNA"/>
</dbReference>
<feature type="transmembrane region" description="Helical" evidence="9">
    <location>
        <begin position="21"/>
        <end position="39"/>
    </location>
</feature>
<dbReference type="GO" id="GO:0015031">
    <property type="term" value="P:protein transport"/>
    <property type="evidence" value="ECO:0007669"/>
    <property type="project" value="UniProtKB-KW"/>
</dbReference>
<evidence type="ECO:0000256" key="6">
    <source>
        <dbReference type="ARBA" id="ARBA00022927"/>
    </source>
</evidence>
<evidence type="ECO:0000256" key="5">
    <source>
        <dbReference type="ARBA" id="ARBA00022856"/>
    </source>
</evidence>
<gene>
    <name evidence="11" type="ORF">GT409_05250</name>
</gene>
<evidence type="ECO:0000256" key="7">
    <source>
        <dbReference type="ARBA" id="ARBA00022989"/>
    </source>
</evidence>
<keyword evidence="2 9" id="KW-0813">Transport</keyword>
<evidence type="ECO:0000256" key="8">
    <source>
        <dbReference type="ARBA" id="ARBA00023136"/>
    </source>
</evidence>
<comment type="similarity">
    <text evidence="9">Belongs to the binding-protein-dependent transport system permease family.</text>
</comment>
<keyword evidence="8 9" id="KW-0472">Membrane</keyword>
<keyword evidence="7 9" id="KW-1133">Transmembrane helix</keyword>
<keyword evidence="4 9" id="KW-0812">Transmembrane</keyword>
<feature type="transmembrane region" description="Helical" evidence="9">
    <location>
        <begin position="256"/>
        <end position="279"/>
    </location>
</feature>
<evidence type="ECO:0000313" key="12">
    <source>
        <dbReference type="Proteomes" id="UP000464954"/>
    </source>
</evidence>
<dbReference type="GO" id="GO:0005886">
    <property type="term" value="C:plasma membrane"/>
    <property type="evidence" value="ECO:0007669"/>
    <property type="project" value="UniProtKB-SubCell"/>
</dbReference>
<dbReference type="Gene3D" id="1.10.3720.10">
    <property type="entry name" value="MetI-like"/>
    <property type="match status" value="1"/>
</dbReference>
<dbReference type="KEGG" id="taer:GT409_05250"/>
<feature type="transmembrane region" description="Helical" evidence="9">
    <location>
        <begin position="207"/>
        <end position="236"/>
    </location>
</feature>
<feature type="transmembrane region" description="Helical" evidence="9">
    <location>
        <begin position="154"/>
        <end position="172"/>
    </location>
</feature>
<dbReference type="InterPro" id="IPR035906">
    <property type="entry name" value="MetI-like_sf"/>
</dbReference>
<dbReference type="PANTHER" id="PTHR43386">
    <property type="entry name" value="OLIGOPEPTIDE TRANSPORT SYSTEM PERMEASE PROTEIN APPC"/>
    <property type="match status" value="1"/>
</dbReference>
<dbReference type="InterPro" id="IPR050366">
    <property type="entry name" value="BP-dependent_transpt_permease"/>
</dbReference>
<dbReference type="PANTHER" id="PTHR43386:SF24">
    <property type="entry name" value="OLIGOPEPTIDE TRANSPORT SYSTEM PERMEASE PROTEIN AMID"/>
    <property type="match status" value="1"/>
</dbReference>
<dbReference type="InterPro" id="IPR000515">
    <property type="entry name" value="MetI-like"/>
</dbReference>
<evidence type="ECO:0000256" key="3">
    <source>
        <dbReference type="ARBA" id="ARBA00022475"/>
    </source>
</evidence>
<keyword evidence="5" id="KW-0571">Peptide transport</keyword>
<feature type="transmembrane region" description="Helical" evidence="9">
    <location>
        <begin position="92"/>
        <end position="118"/>
    </location>
</feature>
<evidence type="ECO:0000259" key="10">
    <source>
        <dbReference type="PROSITE" id="PS50928"/>
    </source>
</evidence>
<sequence>MSEKGNSLWSDAWRRLKKNRIAMVCLGIIVLYTVGALYGEAVHQYYQLKDQTPFYQSTNLDSAYQPPSSEHWMGTDALGRDVMHRLVQGTRIAYKVGIITALIAIPIGVFFGCLAGYFGGRIDDFVVWLYSTFASIPGLLFILAIAMVVGRGLLGVYLGIGLTTWVGLCRLIRGEVIKHKEQAYVQAAHTLGLSWPRILFRHILPNVFHVIIVTFTLRFPAAVSTEVFMSFLGIGVQNEPSWGLMINNARQRLWQGVWWEMTFVTLAIFLLVLAFNLLGDALRDALDPRLRTEES</sequence>
<feature type="transmembrane region" description="Helical" evidence="9">
    <location>
        <begin position="125"/>
        <end position="148"/>
    </location>
</feature>
<dbReference type="InterPro" id="IPR025966">
    <property type="entry name" value="OppC_N"/>
</dbReference>
<evidence type="ECO:0000256" key="1">
    <source>
        <dbReference type="ARBA" id="ARBA00004651"/>
    </source>
</evidence>
<dbReference type="Proteomes" id="UP000464954">
    <property type="component" value="Chromosome"/>
</dbReference>
<dbReference type="Pfam" id="PF12911">
    <property type="entry name" value="OppC_N"/>
    <property type="match status" value="1"/>
</dbReference>
<dbReference type="AlphaFoldDB" id="A0A6P1M4V4"/>
<dbReference type="GO" id="GO:0015833">
    <property type="term" value="P:peptide transport"/>
    <property type="evidence" value="ECO:0007669"/>
    <property type="project" value="UniProtKB-KW"/>
</dbReference>
<proteinExistence type="inferred from homology"/>
<comment type="subcellular location">
    <subcellularLocation>
        <location evidence="1 9">Cell membrane</location>
        <topology evidence="1 9">Multi-pass membrane protein</topology>
    </subcellularLocation>
</comment>
<dbReference type="GO" id="GO:0055085">
    <property type="term" value="P:transmembrane transport"/>
    <property type="evidence" value="ECO:0007669"/>
    <property type="project" value="InterPro"/>
</dbReference>
<dbReference type="Pfam" id="PF00528">
    <property type="entry name" value="BPD_transp_1"/>
    <property type="match status" value="1"/>
</dbReference>
<organism evidence="11 12">
    <name type="scientific">Tichowtungia aerotolerans</name>
    <dbReference type="NCBI Taxonomy" id="2697043"/>
    <lineage>
        <taxon>Bacteria</taxon>
        <taxon>Pseudomonadati</taxon>
        <taxon>Kiritimatiellota</taxon>
        <taxon>Tichowtungiia</taxon>
        <taxon>Tichowtungiales</taxon>
        <taxon>Tichowtungiaceae</taxon>
        <taxon>Tichowtungia</taxon>
    </lineage>
</organism>
<evidence type="ECO:0000313" key="11">
    <source>
        <dbReference type="EMBL" id="QHI68881.1"/>
    </source>
</evidence>
<accession>A0A6P1M4V4</accession>
<dbReference type="CDD" id="cd06261">
    <property type="entry name" value="TM_PBP2"/>
    <property type="match status" value="1"/>
</dbReference>
<name>A0A6P1M4V4_9BACT</name>
<dbReference type="RefSeq" id="WP_160627629.1">
    <property type="nucleotide sequence ID" value="NZ_CP047593.1"/>
</dbReference>
<evidence type="ECO:0000256" key="2">
    <source>
        <dbReference type="ARBA" id="ARBA00022448"/>
    </source>
</evidence>
<keyword evidence="6" id="KW-0653">Protein transport</keyword>
<dbReference type="SUPFAM" id="SSF161098">
    <property type="entry name" value="MetI-like"/>
    <property type="match status" value="1"/>
</dbReference>
<keyword evidence="3" id="KW-1003">Cell membrane</keyword>
<dbReference type="PROSITE" id="PS50928">
    <property type="entry name" value="ABC_TM1"/>
    <property type="match status" value="1"/>
</dbReference>
<keyword evidence="12" id="KW-1185">Reference proteome</keyword>
<evidence type="ECO:0000256" key="4">
    <source>
        <dbReference type="ARBA" id="ARBA00022692"/>
    </source>
</evidence>
<evidence type="ECO:0000256" key="9">
    <source>
        <dbReference type="RuleBase" id="RU363032"/>
    </source>
</evidence>